<evidence type="ECO:0000259" key="1">
    <source>
        <dbReference type="Pfam" id="PF01966"/>
    </source>
</evidence>
<accession>A0A1C0TRJ3</accession>
<sequence length="188" mass="22154">MKVNTHYPIAEKVLLEYKIKIDSDFIGYRNHVMRMLNYCHYLLPEIDEVQSRKLQIAAAFHDIALWTHDRVDYLVPSYNECKKYLIDKNMEDISEEVQIIIDMHHLIGTYQGPYEELTEIFRKADLVDFSGGLIKFGIEPSFIKAVNSALPNAGFHLTLLRFTFKQLLRKPWDPLPMMRRKNLYNKSS</sequence>
<dbReference type="SUPFAM" id="SSF109604">
    <property type="entry name" value="HD-domain/PDEase-like"/>
    <property type="match status" value="1"/>
</dbReference>
<feature type="domain" description="HD" evidence="1">
    <location>
        <begin position="30"/>
        <end position="127"/>
    </location>
</feature>
<organism evidence="2 3">
    <name type="scientific">Pseudoalteromonas luteoviolacea</name>
    <dbReference type="NCBI Taxonomy" id="43657"/>
    <lineage>
        <taxon>Bacteria</taxon>
        <taxon>Pseudomonadati</taxon>
        <taxon>Pseudomonadota</taxon>
        <taxon>Gammaproteobacteria</taxon>
        <taxon>Alteromonadales</taxon>
        <taxon>Pseudoalteromonadaceae</taxon>
        <taxon>Pseudoalteromonas</taxon>
    </lineage>
</organism>
<dbReference type="EMBL" id="MAUJ01000002">
    <property type="protein sequence ID" value="OCQ21882.1"/>
    <property type="molecule type" value="Genomic_DNA"/>
</dbReference>
<dbReference type="Proteomes" id="UP000093366">
    <property type="component" value="Unassembled WGS sequence"/>
</dbReference>
<proteinExistence type="predicted"/>
<gene>
    <name evidence="2" type="ORF">A7985_08720</name>
</gene>
<comment type="caution">
    <text evidence="2">The sequence shown here is derived from an EMBL/GenBank/DDBJ whole genome shotgun (WGS) entry which is preliminary data.</text>
</comment>
<dbReference type="Pfam" id="PF01966">
    <property type="entry name" value="HD"/>
    <property type="match status" value="1"/>
</dbReference>
<dbReference type="InterPro" id="IPR006674">
    <property type="entry name" value="HD_domain"/>
</dbReference>
<dbReference type="Gene3D" id="1.10.3210.10">
    <property type="entry name" value="Hypothetical protein af1432"/>
    <property type="match status" value="1"/>
</dbReference>
<name>A0A1C0TRJ3_9GAMM</name>
<protein>
    <recommendedName>
        <fullName evidence="1">HD domain-containing protein</fullName>
    </recommendedName>
</protein>
<evidence type="ECO:0000313" key="3">
    <source>
        <dbReference type="Proteomes" id="UP000093366"/>
    </source>
</evidence>
<dbReference type="AlphaFoldDB" id="A0A1C0TRJ3"/>
<reference evidence="3" key="1">
    <citation type="submission" date="2016-07" db="EMBL/GenBank/DDBJ databases">
        <authorList>
            <person name="Florea S."/>
            <person name="Webb J.S."/>
            <person name="Jaromczyk J."/>
            <person name="Schardl C.L."/>
        </authorList>
    </citation>
    <scope>NUCLEOTIDE SEQUENCE [LARGE SCALE GENOMIC DNA]</scope>
    <source>
        <strain evidence="3">IPB1</strain>
    </source>
</reference>
<dbReference type="RefSeq" id="WP_065790079.1">
    <property type="nucleotide sequence ID" value="NZ_MAUJ01000002.1"/>
</dbReference>
<evidence type="ECO:0000313" key="2">
    <source>
        <dbReference type="EMBL" id="OCQ21882.1"/>
    </source>
</evidence>